<dbReference type="Proteomes" id="UP001165121">
    <property type="component" value="Unassembled WGS sequence"/>
</dbReference>
<feature type="region of interest" description="Disordered" evidence="1">
    <location>
        <begin position="1"/>
        <end position="104"/>
    </location>
</feature>
<feature type="compositionally biased region" description="Basic and acidic residues" evidence="1">
    <location>
        <begin position="59"/>
        <end position="76"/>
    </location>
</feature>
<keyword evidence="3" id="KW-1185">Reference proteome</keyword>
<feature type="compositionally biased region" description="Low complexity" evidence="1">
    <location>
        <begin position="32"/>
        <end position="43"/>
    </location>
</feature>
<gene>
    <name evidence="2" type="ORF">Pfra01_000981100</name>
</gene>
<dbReference type="OrthoDB" id="10406858at2759"/>
<proteinExistence type="predicted"/>
<sequence length="104" mass="11416">MVRVPESSGDSQGFHREVTEEDVKIKTEPGNELSTEEGSSSTTWKTPGSSYRQSAGRSYYDEIEKGSAMDHDEKPRPSPQAPSGTPADRDAHRDPPDEDPTVKP</sequence>
<feature type="compositionally biased region" description="Polar residues" evidence="1">
    <location>
        <begin position="44"/>
        <end position="56"/>
    </location>
</feature>
<comment type="caution">
    <text evidence="2">The sequence shown here is derived from an EMBL/GenBank/DDBJ whole genome shotgun (WGS) entry which is preliminary data.</text>
</comment>
<evidence type="ECO:0000256" key="1">
    <source>
        <dbReference type="SAM" id="MobiDB-lite"/>
    </source>
</evidence>
<evidence type="ECO:0000313" key="3">
    <source>
        <dbReference type="Proteomes" id="UP001165121"/>
    </source>
</evidence>
<feature type="compositionally biased region" description="Basic and acidic residues" evidence="1">
    <location>
        <begin position="13"/>
        <end position="29"/>
    </location>
</feature>
<accession>A0A9W6XCM6</accession>
<name>A0A9W6XCM6_9STRA</name>
<dbReference type="AlphaFoldDB" id="A0A9W6XCM6"/>
<evidence type="ECO:0000313" key="2">
    <source>
        <dbReference type="EMBL" id="GMF36210.1"/>
    </source>
</evidence>
<reference evidence="2" key="1">
    <citation type="submission" date="2023-04" db="EMBL/GenBank/DDBJ databases">
        <title>Phytophthora fragariaefolia NBRC 109709.</title>
        <authorList>
            <person name="Ichikawa N."/>
            <person name="Sato H."/>
            <person name="Tonouchi N."/>
        </authorList>
    </citation>
    <scope>NUCLEOTIDE SEQUENCE</scope>
    <source>
        <strain evidence="2">NBRC 109709</strain>
    </source>
</reference>
<protein>
    <submittedName>
        <fullName evidence="2">Unnamed protein product</fullName>
    </submittedName>
</protein>
<organism evidence="2 3">
    <name type="scientific">Phytophthora fragariaefolia</name>
    <dbReference type="NCBI Taxonomy" id="1490495"/>
    <lineage>
        <taxon>Eukaryota</taxon>
        <taxon>Sar</taxon>
        <taxon>Stramenopiles</taxon>
        <taxon>Oomycota</taxon>
        <taxon>Peronosporomycetes</taxon>
        <taxon>Peronosporales</taxon>
        <taxon>Peronosporaceae</taxon>
        <taxon>Phytophthora</taxon>
    </lineage>
</organism>
<dbReference type="EMBL" id="BSXT01000918">
    <property type="protein sequence ID" value="GMF36210.1"/>
    <property type="molecule type" value="Genomic_DNA"/>
</dbReference>
<feature type="compositionally biased region" description="Basic and acidic residues" evidence="1">
    <location>
        <begin position="87"/>
        <end position="104"/>
    </location>
</feature>